<gene>
    <name evidence="2" type="ORF">C2G38_1663318</name>
</gene>
<dbReference type="InterPro" id="IPR011333">
    <property type="entry name" value="SKP1/BTB/POZ_sf"/>
</dbReference>
<dbReference type="GO" id="GO:0005737">
    <property type="term" value="C:cytoplasm"/>
    <property type="evidence" value="ECO:0007669"/>
    <property type="project" value="TreeGrafter"/>
</dbReference>
<reference evidence="2 3" key="1">
    <citation type="submission" date="2018-06" db="EMBL/GenBank/DDBJ databases">
        <title>Comparative genomics reveals the genomic features of Rhizophagus irregularis, R. cerebriforme, R. diaphanum and Gigaspora rosea, and their symbiotic lifestyle signature.</title>
        <authorList>
            <person name="Morin E."/>
            <person name="San Clemente H."/>
            <person name="Chen E.C.H."/>
            <person name="De La Providencia I."/>
            <person name="Hainaut M."/>
            <person name="Kuo A."/>
            <person name="Kohler A."/>
            <person name="Murat C."/>
            <person name="Tang N."/>
            <person name="Roy S."/>
            <person name="Loubradou J."/>
            <person name="Henrissat B."/>
            <person name="Grigoriev I.V."/>
            <person name="Corradi N."/>
            <person name="Roux C."/>
            <person name="Martin F.M."/>
        </authorList>
    </citation>
    <scope>NUCLEOTIDE SEQUENCE [LARGE SCALE GENOMIC DNA]</scope>
    <source>
        <strain evidence="2 3">DAOM 194757</strain>
    </source>
</reference>
<feature type="domain" description="BTB" evidence="1">
    <location>
        <begin position="31"/>
        <end position="102"/>
    </location>
</feature>
<dbReference type="InterPro" id="IPR000210">
    <property type="entry name" value="BTB/POZ_dom"/>
</dbReference>
<dbReference type="Pfam" id="PF07707">
    <property type="entry name" value="BACK"/>
    <property type="match status" value="1"/>
</dbReference>
<dbReference type="Pfam" id="PF00651">
    <property type="entry name" value="BTB"/>
    <property type="match status" value="1"/>
</dbReference>
<dbReference type="PROSITE" id="PS50097">
    <property type="entry name" value="BTB"/>
    <property type="match status" value="1"/>
</dbReference>
<organism evidence="2 3">
    <name type="scientific">Gigaspora rosea</name>
    <dbReference type="NCBI Taxonomy" id="44941"/>
    <lineage>
        <taxon>Eukaryota</taxon>
        <taxon>Fungi</taxon>
        <taxon>Fungi incertae sedis</taxon>
        <taxon>Mucoromycota</taxon>
        <taxon>Glomeromycotina</taxon>
        <taxon>Glomeromycetes</taxon>
        <taxon>Diversisporales</taxon>
        <taxon>Gigasporaceae</taxon>
        <taxon>Gigaspora</taxon>
    </lineage>
</organism>
<protein>
    <recommendedName>
        <fullName evidence="1">BTB domain-containing protein</fullName>
    </recommendedName>
</protein>
<dbReference type="OrthoDB" id="2401073at2759"/>
<evidence type="ECO:0000313" key="3">
    <source>
        <dbReference type="Proteomes" id="UP000266673"/>
    </source>
</evidence>
<comment type="caution">
    <text evidence="2">The sequence shown here is derived from an EMBL/GenBank/DDBJ whole genome shotgun (WGS) entry which is preliminary data.</text>
</comment>
<sequence length="225" mass="26688">MRRNFHSKMTLNLFEQLSQDIFQLYESEHDYNVAIEVGEQPNIQLFKAHSIILHQRSLYFRQNLTNVTKKNSIIEIKLPHVLIKEIDIIIKYIYGGIVSLEKFEASDILDLLITIEEFKLTELIENLQNHLINNEASWLRFNFSRVYKISFYNENFKALQQFCNDIISKQPNMIFDLDDFISLPENALVTLLKRDDLQMDELKIWDKVILWGKDKIPDLPPNLDQ</sequence>
<dbReference type="AlphaFoldDB" id="A0A397VZH5"/>
<dbReference type="SUPFAM" id="SSF54695">
    <property type="entry name" value="POZ domain"/>
    <property type="match status" value="1"/>
</dbReference>
<dbReference type="Proteomes" id="UP000266673">
    <property type="component" value="Unassembled WGS sequence"/>
</dbReference>
<proteinExistence type="predicted"/>
<dbReference type="PANTHER" id="PTHR46306">
    <property type="entry name" value="BTB/POZ DOMAIN-CONTAINING PROTEIN 9"/>
    <property type="match status" value="1"/>
</dbReference>
<dbReference type="EMBL" id="QKWP01000084">
    <property type="protein sequence ID" value="RIB27904.1"/>
    <property type="molecule type" value="Genomic_DNA"/>
</dbReference>
<dbReference type="PANTHER" id="PTHR46306:SF1">
    <property type="entry name" value="BTB_POZ DOMAIN-CONTAINING PROTEIN 9"/>
    <property type="match status" value="1"/>
</dbReference>
<dbReference type="Gene3D" id="3.30.710.10">
    <property type="entry name" value="Potassium Channel Kv1.1, Chain A"/>
    <property type="match status" value="1"/>
</dbReference>
<accession>A0A397VZH5</accession>
<dbReference type="InterPro" id="IPR011705">
    <property type="entry name" value="BACK"/>
</dbReference>
<evidence type="ECO:0000259" key="1">
    <source>
        <dbReference type="PROSITE" id="PS50097"/>
    </source>
</evidence>
<dbReference type="SMART" id="SM00225">
    <property type="entry name" value="BTB"/>
    <property type="match status" value="1"/>
</dbReference>
<dbReference type="InterPro" id="IPR052407">
    <property type="entry name" value="BTB_POZ_domain_cont_9"/>
</dbReference>
<name>A0A397VZH5_9GLOM</name>
<evidence type="ECO:0000313" key="2">
    <source>
        <dbReference type="EMBL" id="RIB27904.1"/>
    </source>
</evidence>
<keyword evidence="3" id="KW-1185">Reference proteome</keyword>